<feature type="region of interest" description="Disordered" evidence="1">
    <location>
        <begin position="285"/>
        <end position="446"/>
    </location>
</feature>
<proteinExistence type="predicted"/>
<evidence type="ECO:0000313" key="2">
    <source>
        <dbReference type="Ensembl" id="ENSCHIP00010004581.1"/>
    </source>
</evidence>
<dbReference type="RefSeq" id="XP_017903337.1">
    <property type="nucleotide sequence ID" value="XM_018047848.1"/>
</dbReference>
<feature type="compositionally biased region" description="Basic and acidic residues" evidence="1">
    <location>
        <begin position="107"/>
        <end position="129"/>
    </location>
</feature>
<dbReference type="CTD" id="23109"/>
<name>A0A8C2NGT3_CAPHI</name>
<dbReference type="InterPro" id="IPR026500">
    <property type="entry name" value="Dendrin"/>
</dbReference>
<reference evidence="2" key="1">
    <citation type="submission" date="2019-03" db="EMBL/GenBank/DDBJ databases">
        <title>Genome sequencing and reference-guided assembly of Black Bengal Goat (Capra hircus).</title>
        <authorList>
            <person name="Siddiki A.Z."/>
            <person name="Baten A."/>
            <person name="Billah M."/>
            <person name="Alam M.A.U."/>
            <person name="Shawrob K.S.M."/>
            <person name="Saha S."/>
            <person name="Chowdhury M."/>
            <person name="Rahman A.H."/>
            <person name="Stear M."/>
            <person name="Miah G."/>
            <person name="Das G.B."/>
            <person name="Hossain M.M."/>
            <person name="Kumkum M."/>
            <person name="Islam M.S."/>
            <person name="Mollah A.M."/>
            <person name="Ahsan A."/>
            <person name="Tusar F."/>
            <person name="Khan M.K.I."/>
        </authorList>
    </citation>
    <scope>NUCLEOTIDE SEQUENCE [LARGE SCALE GENOMIC DNA]</scope>
</reference>
<protein>
    <submittedName>
        <fullName evidence="2">Dendrin</fullName>
    </submittedName>
</protein>
<gene>
    <name evidence="2" type="primary">DDN</name>
</gene>
<feature type="region of interest" description="Disordered" evidence="1">
    <location>
        <begin position="64"/>
        <end position="271"/>
    </location>
</feature>
<feature type="compositionally biased region" description="Low complexity" evidence="1">
    <location>
        <begin position="187"/>
        <end position="199"/>
    </location>
</feature>
<feature type="compositionally biased region" description="Basic and acidic residues" evidence="1">
    <location>
        <begin position="526"/>
        <end position="545"/>
    </location>
</feature>
<dbReference type="AlphaFoldDB" id="A0A8C2NGT3"/>
<dbReference type="OrthoDB" id="9900378at2759"/>
<reference evidence="2" key="2">
    <citation type="submission" date="2025-08" db="UniProtKB">
        <authorList>
            <consortium name="Ensembl"/>
        </authorList>
    </citation>
    <scope>IDENTIFICATION</scope>
</reference>
<evidence type="ECO:0000256" key="1">
    <source>
        <dbReference type="SAM" id="MobiDB-lite"/>
    </source>
</evidence>
<feature type="compositionally biased region" description="Low complexity" evidence="1">
    <location>
        <begin position="505"/>
        <end position="523"/>
    </location>
</feature>
<organism evidence="2">
    <name type="scientific">Capra hircus</name>
    <name type="common">Goat</name>
    <dbReference type="NCBI Taxonomy" id="9925"/>
    <lineage>
        <taxon>Eukaryota</taxon>
        <taxon>Metazoa</taxon>
        <taxon>Chordata</taxon>
        <taxon>Craniata</taxon>
        <taxon>Vertebrata</taxon>
        <taxon>Euteleostomi</taxon>
        <taxon>Mammalia</taxon>
        <taxon>Eutheria</taxon>
        <taxon>Laurasiatheria</taxon>
        <taxon>Artiodactyla</taxon>
        <taxon>Ruminantia</taxon>
        <taxon>Pecora</taxon>
        <taxon>Bovidae</taxon>
        <taxon>Caprinae</taxon>
        <taxon>Capra</taxon>
    </lineage>
</organism>
<feature type="compositionally biased region" description="Low complexity" evidence="1">
    <location>
        <begin position="633"/>
        <end position="652"/>
    </location>
</feature>
<feature type="compositionally biased region" description="Basic and acidic residues" evidence="1">
    <location>
        <begin position="368"/>
        <end position="377"/>
    </location>
</feature>
<feature type="compositionally biased region" description="Basic and acidic residues" evidence="1">
    <location>
        <begin position="303"/>
        <end position="318"/>
    </location>
</feature>
<feature type="compositionally biased region" description="Pro residues" evidence="1">
    <location>
        <begin position="77"/>
        <end position="86"/>
    </location>
</feature>
<dbReference type="GeneID" id="102168978"/>
<sequence>MMERTDVALCHIPSCLGRRQGLLKPWGSGGTWVEGSSFKQEPPHRCSCRRAPPRQLMDFQASHWVRGPQSRTCGPRPGSPEPPPRRPWASRVLQEATNWRAGPPAEARAREQEKRKAASQEREAKETERKRRKAGGARRSPPGRPRPEPRNALRVAHSAGLPAPSRPERLGSVGRPPRPSAQPQSNPGAAWAGPWAGRRPGPPSYEAHLLLRGAAGMAPRRRWDRPPPYVAPPSYEGPHRTLGTKRGPEPSQARACSTSAPTRTEGGCAKKRLDPRIYRDVLGAWGLRQGRGLLGGSPGCGTDRPRLESGKGAAEKSPRLAAAVLKSGSDGHPQDKAAGSPGTVPAGSATATPSPPRPTPRSRPHLKGSGEGREGRDQTWLPKRWVPSIKKQPPRHSQTLPRPWAPGGTGWRESLGHRGEAGPETLEGWKATRRPHTLPRSSRGPARREGVFVIDATCVVIRSQYVPTPRTQHVQLLPAGVPRLVGNAPSQPKPNKEEGEGAAVLPSPCRKLPLSSRPSLQPSEGRGLEAEGGKPADSSLEERASRILGLPVGEVNLQDPPTQPGSPEHSALGPPASGGARGAEGSEKVASGLRRTGRGWARAPGPYAGALREAVSRIRRHTAPDSDSDEAAELSVHSSSSDASDTEASGASWRKERTWPPEGGKTAELNGNAREIVGAISKNEEVLFGARDIKGTPQGNREQQ</sequence>
<feature type="region of interest" description="Disordered" evidence="1">
    <location>
        <begin position="485"/>
        <end position="671"/>
    </location>
</feature>
<dbReference type="Ensembl" id="ENSCHIT00010006362.1">
    <property type="protein sequence ID" value="ENSCHIP00010004581.1"/>
    <property type="gene ID" value="ENSCHIG00010003290.1"/>
</dbReference>
<accession>A0A8C2NGT3</accession>
<dbReference type="Pfam" id="PF15498">
    <property type="entry name" value="Dendrin"/>
    <property type="match status" value="1"/>
</dbReference>
<dbReference type="KEGG" id="chx:102168978"/>
<dbReference type="PANTHER" id="PTHR16757:SF1">
    <property type="entry name" value="DENDRIN"/>
    <property type="match status" value="1"/>
</dbReference>
<dbReference type="PANTHER" id="PTHR16757">
    <property type="entry name" value="DENDRIN"/>
    <property type="match status" value="1"/>
</dbReference>